<feature type="compositionally biased region" description="Basic and acidic residues" evidence="1">
    <location>
        <begin position="242"/>
        <end position="323"/>
    </location>
</feature>
<feature type="compositionally biased region" description="Polar residues" evidence="1">
    <location>
        <begin position="78"/>
        <end position="94"/>
    </location>
</feature>
<feature type="compositionally biased region" description="Basic and acidic residues" evidence="1">
    <location>
        <begin position="24"/>
        <end position="50"/>
    </location>
</feature>
<gene>
    <name evidence="2" type="ORF">CCMP2556_LOCUS2613</name>
</gene>
<reference evidence="2 3" key="1">
    <citation type="submission" date="2024-02" db="EMBL/GenBank/DDBJ databases">
        <authorList>
            <person name="Chen Y."/>
            <person name="Shah S."/>
            <person name="Dougan E. K."/>
            <person name="Thang M."/>
            <person name="Chan C."/>
        </authorList>
    </citation>
    <scope>NUCLEOTIDE SEQUENCE [LARGE SCALE GENOMIC DNA]</scope>
</reference>
<name>A0ABP0HNM2_9DINO</name>
<feature type="compositionally biased region" description="Low complexity" evidence="1">
    <location>
        <begin position="472"/>
        <end position="484"/>
    </location>
</feature>
<feature type="compositionally biased region" description="Basic and acidic residues" evidence="1">
    <location>
        <begin position="168"/>
        <end position="185"/>
    </location>
</feature>
<keyword evidence="3" id="KW-1185">Reference proteome</keyword>
<feature type="compositionally biased region" description="Basic and acidic residues" evidence="1">
    <location>
        <begin position="334"/>
        <end position="360"/>
    </location>
</feature>
<organism evidence="2 3">
    <name type="scientific">Durusdinium trenchii</name>
    <dbReference type="NCBI Taxonomy" id="1381693"/>
    <lineage>
        <taxon>Eukaryota</taxon>
        <taxon>Sar</taxon>
        <taxon>Alveolata</taxon>
        <taxon>Dinophyceae</taxon>
        <taxon>Suessiales</taxon>
        <taxon>Symbiodiniaceae</taxon>
        <taxon>Durusdinium</taxon>
    </lineage>
</organism>
<feature type="compositionally biased region" description="Basic and acidic residues" evidence="1">
    <location>
        <begin position="392"/>
        <end position="403"/>
    </location>
</feature>
<comment type="caution">
    <text evidence="2">The sequence shown here is derived from an EMBL/GenBank/DDBJ whole genome shotgun (WGS) entry which is preliminary data.</text>
</comment>
<feature type="compositionally biased region" description="Basic and acidic residues" evidence="1">
    <location>
        <begin position="412"/>
        <end position="421"/>
    </location>
</feature>
<feature type="compositionally biased region" description="Low complexity" evidence="1">
    <location>
        <begin position="382"/>
        <end position="391"/>
    </location>
</feature>
<feature type="compositionally biased region" description="Basic and acidic residues" evidence="1">
    <location>
        <begin position="107"/>
        <end position="148"/>
    </location>
</feature>
<evidence type="ECO:0000313" key="3">
    <source>
        <dbReference type="Proteomes" id="UP001642484"/>
    </source>
</evidence>
<protein>
    <submittedName>
        <fullName evidence="2">Uncharacterized protein</fullName>
    </submittedName>
</protein>
<accession>A0ABP0HNM2</accession>
<evidence type="ECO:0000313" key="2">
    <source>
        <dbReference type="EMBL" id="CAK8991831.1"/>
    </source>
</evidence>
<dbReference type="Proteomes" id="UP001642484">
    <property type="component" value="Unassembled WGS sequence"/>
</dbReference>
<proteinExistence type="predicted"/>
<evidence type="ECO:0000256" key="1">
    <source>
        <dbReference type="SAM" id="MobiDB-lite"/>
    </source>
</evidence>
<sequence length="592" mass="67215">MDGYAGPALCRLGGAGQAGWEAPEMEHEKRPWEELHSEVTTAESRRRNAPPERISAYSRGSSQASGGLVEPLEELAADTSSNGHTCSDGHTVSSGRGLDVIARTRQRIREVRERERLERLREQEEASMRRQEQQQQHEQRMKRQESEKRRRRQMQRKEEELQASAQAEETRKAREHGREQEEKLKLLQKHAQARIKAEKEKAKEKRDQELAQKEEKGKATEEAQQKASEAMEAAKKRLIQKKKQEMAKKEEEESMQKLEAEYEQDKENDQIGEHLQRKAQERLRQRSEERRKQETQAKNREALQRLEREERQASCEKQLEQRRATAAQRAGSRLRREKDEEERHKREQEEQDRLARERKQLYRNPRSIAELKSHECPAPLTQQQRRAASQRRQAEQEKLRRYAEGLPAETVEDAKDGDPRGRSSASAPPNRARPPLLPSLERRKPEESRERDTGAQANREGGSRGSRRGSRGRSSISPSPSVVSLPDIETGLVAGSAQVAVVGLAPAGPASPTLEVLPALEELASPSVAMQEPGASCDMFHSDQVAEKADASLAASIGSMNSVSGYVQLDEPDVHVRIQCSDDEFAVEIRTD</sequence>
<feature type="compositionally biased region" description="Basic and acidic residues" evidence="1">
    <location>
        <begin position="195"/>
        <end position="224"/>
    </location>
</feature>
<feature type="compositionally biased region" description="Basic and acidic residues" evidence="1">
    <location>
        <begin position="440"/>
        <end position="453"/>
    </location>
</feature>
<dbReference type="EMBL" id="CAXAMN010001002">
    <property type="protein sequence ID" value="CAK8991831.1"/>
    <property type="molecule type" value="Genomic_DNA"/>
</dbReference>
<feature type="region of interest" description="Disordered" evidence="1">
    <location>
        <begin position="1"/>
        <end position="485"/>
    </location>
</feature>